<dbReference type="Gene3D" id="1.25.40.10">
    <property type="entry name" value="Tetratricopeptide repeat domain"/>
    <property type="match status" value="1"/>
</dbReference>
<accession>A0A061RXS5</accession>
<dbReference type="PANTHER" id="PTHR12788">
    <property type="entry name" value="PROTEIN-TYROSINE SULFOTRANSFERASE 2"/>
    <property type="match status" value="1"/>
</dbReference>
<evidence type="ECO:0000256" key="4">
    <source>
        <dbReference type="ARBA" id="ARBA00048460"/>
    </source>
</evidence>
<comment type="catalytic activity">
    <reaction evidence="4">
        <text>L-tyrosyl-[protein] + 3'-phosphoadenylyl sulfate = O-sulfo-L-tyrosine-[protein] + adenosine 3',5'-bisphosphate + H(+)</text>
        <dbReference type="Rhea" id="RHEA:16801"/>
        <dbReference type="Rhea" id="RHEA-COMP:10136"/>
        <dbReference type="Rhea" id="RHEA-COMP:11688"/>
        <dbReference type="ChEBI" id="CHEBI:15378"/>
        <dbReference type="ChEBI" id="CHEBI:46858"/>
        <dbReference type="ChEBI" id="CHEBI:58339"/>
        <dbReference type="ChEBI" id="CHEBI:58343"/>
        <dbReference type="ChEBI" id="CHEBI:65286"/>
        <dbReference type="EC" id="2.8.2.20"/>
    </reaction>
</comment>
<evidence type="ECO:0000256" key="3">
    <source>
        <dbReference type="ARBA" id="ARBA00022679"/>
    </source>
</evidence>
<keyword evidence="3 6" id="KW-0808">Transferase</keyword>
<dbReference type="GO" id="GO:0008476">
    <property type="term" value="F:protein-tyrosine sulfotransferase activity"/>
    <property type="evidence" value="ECO:0007669"/>
    <property type="project" value="UniProtKB-EC"/>
</dbReference>
<dbReference type="AlphaFoldDB" id="A0A061RXS5"/>
<feature type="signal peptide" evidence="5">
    <location>
        <begin position="1"/>
        <end position="32"/>
    </location>
</feature>
<dbReference type="SMART" id="SM00028">
    <property type="entry name" value="TPR"/>
    <property type="match status" value="2"/>
</dbReference>
<dbReference type="InterPro" id="IPR026634">
    <property type="entry name" value="TPST-like"/>
</dbReference>
<dbReference type="SUPFAM" id="SSF52540">
    <property type="entry name" value="P-loop containing nucleoside triphosphate hydrolases"/>
    <property type="match status" value="1"/>
</dbReference>
<protein>
    <recommendedName>
        <fullName evidence="2">protein-tyrosine sulfotransferase</fullName>
        <ecNumber evidence="2">2.8.2.20</ecNumber>
    </recommendedName>
</protein>
<feature type="chain" id="PRO_5001610853" description="protein-tyrosine sulfotransferase" evidence="5">
    <location>
        <begin position="33"/>
        <end position="570"/>
    </location>
</feature>
<dbReference type="GO" id="GO:0005794">
    <property type="term" value="C:Golgi apparatus"/>
    <property type="evidence" value="ECO:0007669"/>
    <property type="project" value="TreeGrafter"/>
</dbReference>
<dbReference type="EMBL" id="GBEZ01008807">
    <property type="protein sequence ID" value="JAC76753.1"/>
    <property type="molecule type" value="Transcribed_RNA"/>
</dbReference>
<dbReference type="InterPro" id="IPR011990">
    <property type="entry name" value="TPR-like_helical_dom_sf"/>
</dbReference>
<dbReference type="SUPFAM" id="SSF48452">
    <property type="entry name" value="TPR-like"/>
    <property type="match status" value="1"/>
</dbReference>
<dbReference type="InterPro" id="IPR027417">
    <property type="entry name" value="P-loop_NTPase"/>
</dbReference>
<dbReference type="PANTHER" id="PTHR12788:SF10">
    <property type="entry name" value="PROTEIN-TYROSINE SULFOTRANSFERASE"/>
    <property type="match status" value="1"/>
</dbReference>
<dbReference type="InterPro" id="IPR019734">
    <property type="entry name" value="TPR_rpt"/>
</dbReference>
<dbReference type="Gene3D" id="3.40.50.300">
    <property type="entry name" value="P-loop containing nucleotide triphosphate hydrolases"/>
    <property type="match status" value="1"/>
</dbReference>
<sequence length="570" mass="63465">MSQLKRKIGSQLRMDHLKFLFLLAFMCTKLLCGRMAQVDRDDIDSEILNLRKASSENPWDAFTWLKLAVTLQEADHRFPDGGTRVQEALSAYKEALGSGLPEEGHVTVYGNMGALLMGYGETKQAIEALDTGLDTAERLGVAASQTGGLLYNRGKALTQLGEMDRAAESFLAAMDAARRHDPHIFTLAAVSLKHWDDSLLTEIEGVASFLQGESKQQSPDGRPEELSWVSGISQEDRGYLHMGLYKAYADRGDLDRAWEHLHRGNAEYRRAIGGPDARADSQLLSVLRSVFRGGLNGPGGHKDKTPIFIVGIPRSGSTLIEQILASHSKVWGAGEDTAMAPIVGKLVSETGGMTTTADPKRLAEYGRLYVEEMRRKVPKESSSPARIVDKMLRNLWNVGHIHLLLPDACIIHAVRHPLDTAVSCYEQPFEGRGTPWAWDWGEIGDYILHCHAVAQHWDKALPGRVLKVHYEELVANQENVTRRILRHCGLEFEPEVLEFYKLKRGVQTASVSQVRQKMYNSSVFKYKKVEKHIQPIIKKLGSLAAAYEQELDAAISRSGKQKGETAKDEF</sequence>
<dbReference type="Pfam" id="PF13469">
    <property type="entry name" value="Sulfotransfer_3"/>
    <property type="match status" value="1"/>
</dbReference>
<comment type="similarity">
    <text evidence="1">Belongs to the protein sulfotransferase family.</text>
</comment>
<evidence type="ECO:0000256" key="2">
    <source>
        <dbReference type="ARBA" id="ARBA00013262"/>
    </source>
</evidence>
<proteinExistence type="inferred from homology"/>
<dbReference type="EC" id="2.8.2.20" evidence="2"/>
<evidence type="ECO:0000256" key="5">
    <source>
        <dbReference type="SAM" id="SignalP"/>
    </source>
</evidence>
<reference evidence="6" key="1">
    <citation type="submission" date="2014-05" db="EMBL/GenBank/DDBJ databases">
        <title>The transcriptome of the halophilic microalga Tetraselmis sp. GSL018 isolated from the Great Salt Lake, Utah.</title>
        <authorList>
            <person name="Jinkerson R.E."/>
            <person name="D'Adamo S."/>
            <person name="Posewitz M.C."/>
        </authorList>
    </citation>
    <scope>NUCLEOTIDE SEQUENCE</scope>
    <source>
        <strain evidence="6">GSL018</strain>
    </source>
</reference>
<name>A0A061RXS5_9CHLO</name>
<organism evidence="6">
    <name type="scientific">Tetraselmis sp. GSL018</name>
    <dbReference type="NCBI Taxonomy" id="582737"/>
    <lineage>
        <taxon>Eukaryota</taxon>
        <taxon>Viridiplantae</taxon>
        <taxon>Chlorophyta</taxon>
        <taxon>core chlorophytes</taxon>
        <taxon>Chlorodendrophyceae</taxon>
        <taxon>Chlorodendrales</taxon>
        <taxon>Chlorodendraceae</taxon>
        <taxon>Tetraselmis</taxon>
    </lineage>
</organism>
<evidence type="ECO:0000256" key="1">
    <source>
        <dbReference type="ARBA" id="ARBA00009988"/>
    </source>
</evidence>
<gene>
    <name evidence="6" type="ORF">TSPGSL018_19356</name>
</gene>
<evidence type="ECO:0000313" key="6">
    <source>
        <dbReference type="EMBL" id="JAC76753.1"/>
    </source>
</evidence>
<keyword evidence="5" id="KW-0732">Signal</keyword>